<dbReference type="PANTHER" id="PTHR12176">
    <property type="entry name" value="SAM-DEPENDENT METHYLTRANSFERASE SUPERFAMILY PROTEIN"/>
    <property type="match status" value="1"/>
</dbReference>
<dbReference type="GO" id="GO:0032259">
    <property type="term" value="P:methylation"/>
    <property type="evidence" value="ECO:0007669"/>
    <property type="project" value="UniProtKB-KW"/>
</dbReference>
<dbReference type="InterPro" id="IPR051419">
    <property type="entry name" value="Lys/N-term_MeTrsfase_sf"/>
</dbReference>
<dbReference type="Gene3D" id="3.40.50.150">
    <property type="entry name" value="Vaccinia Virus protein VP39"/>
    <property type="match status" value="1"/>
</dbReference>
<keyword evidence="6" id="KW-1185">Reference proteome</keyword>
<dbReference type="OrthoDB" id="411785at2759"/>
<dbReference type="CDD" id="cd02440">
    <property type="entry name" value="AdoMet_MTases"/>
    <property type="match status" value="1"/>
</dbReference>
<dbReference type="EMBL" id="AUSU01007316">
    <property type="protein sequence ID" value="EPS60757.1"/>
    <property type="molecule type" value="Genomic_DNA"/>
</dbReference>
<dbReference type="AlphaFoldDB" id="S8DMC8"/>
<evidence type="ECO:0000256" key="2">
    <source>
        <dbReference type="ARBA" id="ARBA00022603"/>
    </source>
</evidence>
<evidence type="ECO:0000259" key="4">
    <source>
        <dbReference type="Pfam" id="PF08241"/>
    </source>
</evidence>
<organism evidence="5 6">
    <name type="scientific">Genlisea aurea</name>
    <dbReference type="NCBI Taxonomy" id="192259"/>
    <lineage>
        <taxon>Eukaryota</taxon>
        <taxon>Viridiplantae</taxon>
        <taxon>Streptophyta</taxon>
        <taxon>Embryophyta</taxon>
        <taxon>Tracheophyta</taxon>
        <taxon>Spermatophyta</taxon>
        <taxon>Magnoliopsida</taxon>
        <taxon>eudicotyledons</taxon>
        <taxon>Gunneridae</taxon>
        <taxon>Pentapetalae</taxon>
        <taxon>asterids</taxon>
        <taxon>lamiids</taxon>
        <taxon>Lamiales</taxon>
        <taxon>Lentibulariaceae</taxon>
        <taxon>Genlisea</taxon>
    </lineage>
</organism>
<feature type="domain" description="Methyltransferase type 11" evidence="4">
    <location>
        <begin position="7"/>
        <end position="97"/>
    </location>
</feature>
<dbReference type="Pfam" id="PF08241">
    <property type="entry name" value="Methyltransf_11"/>
    <property type="match status" value="1"/>
</dbReference>
<comment type="caution">
    <text evidence="5">The sequence shown here is derived from an EMBL/GenBank/DDBJ whole genome shotgun (WGS) entry which is preliminary data.</text>
</comment>
<sequence length="173" mass="18940">AAFSEGMVDDGYDEIVNIDISKVVIEAMKNKYSSRPQLKYMHMDVRDMSSFSSGSFTAVIDKGTLDSILCGQSSPENSHKMLTEVMRVLKDDGYYILITYGSPAQRVSLLKKFPWSIKLHLLGKASSGGNGSGCNTDLTSPISLHDANDGPPPIPEVSHYGNVHYIYVCIKVS</sequence>
<feature type="non-terminal residue" evidence="5">
    <location>
        <position position="1"/>
    </location>
</feature>
<gene>
    <name evidence="5" type="ORF">M569_14044</name>
</gene>
<proteinExistence type="inferred from homology"/>
<evidence type="ECO:0000313" key="6">
    <source>
        <dbReference type="Proteomes" id="UP000015453"/>
    </source>
</evidence>
<name>S8DMC8_9LAMI</name>
<dbReference type="GO" id="GO:0009820">
    <property type="term" value="P:alkaloid metabolic process"/>
    <property type="evidence" value="ECO:0007669"/>
    <property type="project" value="UniProtKB-KW"/>
</dbReference>
<reference evidence="5 6" key="1">
    <citation type="journal article" date="2013" name="BMC Genomics">
        <title>The miniature genome of a carnivorous plant Genlisea aurea contains a low number of genes and short non-coding sequences.</title>
        <authorList>
            <person name="Leushkin E.V."/>
            <person name="Sutormin R.A."/>
            <person name="Nabieva E.R."/>
            <person name="Penin A.A."/>
            <person name="Kondrashov A.S."/>
            <person name="Logacheva M.D."/>
        </authorList>
    </citation>
    <scope>NUCLEOTIDE SEQUENCE [LARGE SCALE GENOMIC DNA]</scope>
</reference>
<dbReference type="SUPFAM" id="SSF53335">
    <property type="entry name" value="S-adenosyl-L-methionine-dependent methyltransferases"/>
    <property type="match status" value="1"/>
</dbReference>
<evidence type="ECO:0000256" key="1">
    <source>
        <dbReference type="ARBA" id="ARBA00008361"/>
    </source>
</evidence>
<feature type="non-terminal residue" evidence="5">
    <location>
        <position position="173"/>
    </location>
</feature>
<accession>S8DMC8</accession>
<dbReference type="PANTHER" id="PTHR12176:SF79">
    <property type="entry name" value="METHYLTRANSFERASE TYPE 11 DOMAIN-CONTAINING PROTEIN"/>
    <property type="match status" value="1"/>
</dbReference>
<comment type="similarity">
    <text evidence="1">Belongs to the methyltransferase superfamily.</text>
</comment>
<evidence type="ECO:0000256" key="3">
    <source>
        <dbReference type="ARBA" id="ARBA00022679"/>
    </source>
</evidence>
<dbReference type="Proteomes" id="UP000015453">
    <property type="component" value="Unassembled WGS sequence"/>
</dbReference>
<dbReference type="InterPro" id="IPR013216">
    <property type="entry name" value="Methyltransf_11"/>
</dbReference>
<protein>
    <recommendedName>
        <fullName evidence="4">Methyltransferase type 11 domain-containing protein</fullName>
    </recommendedName>
</protein>
<keyword evidence="3" id="KW-0808">Transferase</keyword>
<evidence type="ECO:0000313" key="5">
    <source>
        <dbReference type="EMBL" id="EPS60757.1"/>
    </source>
</evidence>
<keyword evidence="2" id="KW-0489">Methyltransferase</keyword>
<dbReference type="InterPro" id="IPR029063">
    <property type="entry name" value="SAM-dependent_MTases_sf"/>
</dbReference>
<dbReference type="GO" id="GO:0008757">
    <property type="term" value="F:S-adenosylmethionine-dependent methyltransferase activity"/>
    <property type="evidence" value="ECO:0007669"/>
    <property type="project" value="InterPro"/>
</dbReference>